<reference evidence="3" key="1">
    <citation type="submission" date="2018-05" db="EMBL/GenBank/DDBJ databases">
        <authorList>
            <person name="Lanie J.A."/>
            <person name="Ng W.-L."/>
            <person name="Kazmierczak K.M."/>
            <person name="Andrzejewski T.M."/>
            <person name="Davidsen T.M."/>
            <person name="Wayne K.J."/>
            <person name="Tettelin H."/>
            <person name="Glass J.I."/>
            <person name="Rusch D."/>
            <person name="Podicherti R."/>
            <person name="Tsui H.-C.T."/>
            <person name="Winkler M.E."/>
        </authorList>
    </citation>
    <scope>NUCLEOTIDE SEQUENCE</scope>
</reference>
<feature type="compositionally biased region" description="Pro residues" evidence="1">
    <location>
        <begin position="38"/>
        <end position="48"/>
    </location>
</feature>
<name>A0A381S1Z9_9ZZZZ</name>
<dbReference type="InterPro" id="IPR052339">
    <property type="entry name" value="Fe-S_Maturation_MIP18"/>
</dbReference>
<dbReference type="AlphaFoldDB" id="A0A381S1Z9"/>
<evidence type="ECO:0000256" key="1">
    <source>
        <dbReference type="SAM" id="MobiDB-lite"/>
    </source>
</evidence>
<protein>
    <recommendedName>
        <fullName evidence="2">MIP18 family-like domain-containing protein</fullName>
    </recommendedName>
</protein>
<gene>
    <name evidence="3" type="ORF">METZ01_LOCUS50273</name>
</gene>
<feature type="non-terminal residue" evidence="3">
    <location>
        <position position="1"/>
    </location>
</feature>
<dbReference type="PANTHER" id="PTHR42831">
    <property type="entry name" value="FE-S PROTEIN MATURATION AUXILIARY FACTOR YITW"/>
    <property type="match status" value="1"/>
</dbReference>
<evidence type="ECO:0000259" key="2">
    <source>
        <dbReference type="Pfam" id="PF01883"/>
    </source>
</evidence>
<dbReference type="PANTHER" id="PTHR42831:SF1">
    <property type="entry name" value="FE-S PROTEIN MATURATION AUXILIARY FACTOR YITW"/>
    <property type="match status" value="1"/>
</dbReference>
<feature type="region of interest" description="Disordered" evidence="1">
    <location>
        <begin position="1"/>
        <end position="55"/>
    </location>
</feature>
<dbReference type="EMBL" id="UINC01002508">
    <property type="protein sequence ID" value="SUZ97419.1"/>
    <property type="molecule type" value="Genomic_DNA"/>
</dbReference>
<accession>A0A381S1Z9</accession>
<feature type="compositionally biased region" description="Polar residues" evidence="1">
    <location>
        <begin position="1"/>
        <end position="10"/>
    </location>
</feature>
<dbReference type="Gene3D" id="3.30.300.130">
    <property type="entry name" value="Fe-S cluster assembly (FSCA)"/>
    <property type="match status" value="1"/>
</dbReference>
<sequence length="163" mass="17450">VGIFNLSTLPDSPDETDAPAVDSTASEMVPPRVESPRPVLPVEPPAPPSTTTHEPIVTDPLKTLELKPKLIEALSTVYDPEIPVNIYEMGLIYDIDVDAEGLVGVRMTLTSPGCPAAQSLPVEVKAKAKAVPGVSDAWVDVVWDPQWDMDKMSDAAKLQLGLL</sequence>
<feature type="domain" description="MIP18 family-like" evidence="2">
    <location>
        <begin position="70"/>
        <end position="140"/>
    </location>
</feature>
<organism evidence="3">
    <name type="scientific">marine metagenome</name>
    <dbReference type="NCBI Taxonomy" id="408172"/>
    <lineage>
        <taxon>unclassified sequences</taxon>
        <taxon>metagenomes</taxon>
        <taxon>ecological metagenomes</taxon>
    </lineage>
</organism>
<dbReference type="SUPFAM" id="SSF117916">
    <property type="entry name" value="Fe-S cluster assembly (FSCA) domain-like"/>
    <property type="match status" value="1"/>
</dbReference>
<dbReference type="InterPro" id="IPR002744">
    <property type="entry name" value="MIP18-like"/>
</dbReference>
<proteinExistence type="predicted"/>
<dbReference type="InterPro" id="IPR034904">
    <property type="entry name" value="FSCA_dom_sf"/>
</dbReference>
<dbReference type="Pfam" id="PF01883">
    <property type="entry name" value="FeS_assembly_P"/>
    <property type="match status" value="1"/>
</dbReference>
<evidence type="ECO:0000313" key="3">
    <source>
        <dbReference type="EMBL" id="SUZ97419.1"/>
    </source>
</evidence>